<protein>
    <recommendedName>
        <fullName evidence="3">UPAR/Ly6 domain-containing protein</fullName>
    </recommendedName>
</protein>
<evidence type="ECO:0000313" key="2">
    <source>
        <dbReference type="Proteomes" id="UP000242638"/>
    </source>
</evidence>
<reference evidence="1" key="2">
    <citation type="submission" date="2025-08" db="UniProtKB">
        <authorList>
            <consortium name="Ensembl"/>
        </authorList>
    </citation>
    <scope>IDENTIFICATION</scope>
    <source>
        <strain evidence="1">Guanapo</strain>
    </source>
</reference>
<name>A0A3P9MZP1_POERE</name>
<dbReference type="Ensembl" id="ENSPRET00000002836.1">
    <property type="protein sequence ID" value="ENSPREP00000002786.1"/>
    <property type="gene ID" value="ENSPREG00000002033.1"/>
</dbReference>
<dbReference type="AlphaFoldDB" id="A0A3P9MZP1"/>
<evidence type="ECO:0000313" key="1">
    <source>
        <dbReference type="Ensembl" id="ENSPREP00000002786.1"/>
    </source>
</evidence>
<dbReference type="Proteomes" id="UP000242638">
    <property type="component" value="Unassembled WGS sequence"/>
</dbReference>
<accession>A0A3P9MZP1</accession>
<proteinExistence type="predicted"/>
<sequence>LWSNNNFRIVRYDPPCLILQSFLGDASTFNTTCCKTDKCNTIAVSGATATKMTFTAAIGGAILTSVLGSML</sequence>
<dbReference type="Bgee" id="ENSPREG00000002033">
    <property type="expression patterns" value="Expressed in caudal fin and 1 other cell type or tissue"/>
</dbReference>
<keyword evidence="2" id="KW-1185">Reference proteome</keyword>
<reference evidence="1" key="3">
    <citation type="submission" date="2025-09" db="UniProtKB">
        <authorList>
            <consortium name="Ensembl"/>
        </authorList>
    </citation>
    <scope>IDENTIFICATION</scope>
    <source>
        <strain evidence="1">Guanapo</strain>
    </source>
</reference>
<organism evidence="1 2">
    <name type="scientific">Poecilia reticulata</name>
    <name type="common">Guppy</name>
    <name type="synonym">Acanthophacelus reticulatus</name>
    <dbReference type="NCBI Taxonomy" id="8081"/>
    <lineage>
        <taxon>Eukaryota</taxon>
        <taxon>Metazoa</taxon>
        <taxon>Chordata</taxon>
        <taxon>Craniata</taxon>
        <taxon>Vertebrata</taxon>
        <taxon>Euteleostomi</taxon>
        <taxon>Actinopterygii</taxon>
        <taxon>Neopterygii</taxon>
        <taxon>Teleostei</taxon>
        <taxon>Neoteleostei</taxon>
        <taxon>Acanthomorphata</taxon>
        <taxon>Ovalentaria</taxon>
        <taxon>Atherinomorphae</taxon>
        <taxon>Cyprinodontiformes</taxon>
        <taxon>Poeciliidae</taxon>
        <taxon>Poeciliinae</taxon>
        <taxon>Poecilia</taxon>
    </lineage>
</organism>
<evidence type="ECO:0008006" key="3">
    <source>
        <dbReference type="Google" id="ProtNLM"/>
    </source>
</evidence>
<reference evidence="2" key="1">
    <citation type="submission" date="2013-11" db="EMBL/GenBank/DDBJ databases">
        <title>The genomic landscape of the Guanapo guppy.</title>
        <authorList>
            <person name="Kuenstner A."/>
            <person name="Dreyer C."/>
        </authorList>
    </citation>
    <scope>NUCLEOTIDE SEQUENCE</scope>
    <source>
        <strain evidence="2">Guanapo</strain>
    </source>
</reference>